<dbReference type="FunFam" id="3.40.50.300:FF:000646">
    <property type="entry name" value="U5 small nuclear ribonucleoprotein component"/>
    <property type="match status" value="1"/>
</dbReference>
<dbReference type="NCBIfam" id="TIGR00231">
    <property type="entry name" value="small_GTP"/>
    <property type="match status" value="1"/>
</dbReference>
<keyword evidence="5" id="KW-0539">Nucleus</keyword>
<feature type="domain" description="Tr-type G" evidence="7">
    <location>
        <begin position="137"/>
        <end position="423"/>
    </location>
</feature>
<dbReference type="Gene3D" id="3.90.1430.10">
    <property type="entry name" value="Yeast translation eEF2 (G' domain)"/>
    <property type="match status" value="1"/>
</dbReference>
<gene>
    <name evidence="8" type="ORF">KIW84_041182</name>
</gene>
<dbReference type="InterPro" id="IPR027417">
    <property type="entry name" value="P-loop_NTPase"/>
</dbReference>
<protein>
    <recommendedName>
        <fullName evidence="7">Tr-type G domain-containing protein</fullName>
    </recommendedName>
</protein>
<dbReference type="GO" id="GO:0071007">
    <property type="term" value="C:U2-type catalytic step 2 spliceosome"/>
    <property type="evidence" value="ECO:0007669"/>
    <property type="project" value="TreeGrafter"/>
</dbReference>
<reference evidence="8 9" key="1">
    <citation type="journal article" date="2022" name="Nat. Genet.">
        <title>Improved pea reference genome and pan-genome highlight genomic features and evolutionary characteristics.</title>
        <authorList>
            <person name="Yang T."/>
            <person name="Liu R."/>
            <person name="Luo Y."/>
            <person name="Hu S."/>
            <person name="Wang D."/>
            <person name="Wang C."/>
            <person name="Pandey M.K."/>
            <person name="Ge S."/>
            <person name="Xu Q."/>
            <person name="Li N."/>
            <person name="Li G."/>
            <person name="Huang Y."/>
            <person name="Saxena R.K."/>
            <person name="Ji Y."/>
            <person name="Li M."/>
            <person name="Yan X."/>
            <person name="He Y."/>
            <person name="Liu Y."/>
            <person name="Wang X."/>
            <person name="Xiang C."/>
            <person name="Varshney R.K."/>
            <person name="Ding H."/>
            <person name="Gao S."/>
            <person name="Zong X."/>
        </authorList>
    </citation>
    <scope>NUCLEOTIDE SEQUENCE [LARGE SCALE GENOMIC DNA]</scope>
    <source>
        <strain evidence="8 9">cv. Zhongwan 6</strain>
    </source>
</reference>
<dbReference type="Pfam" id="PF00009">
    <property type="entry name" value="GTP_EFTU"/>
    <property type="match status" value="1"/>
</dbReference>
<dbReference type="InterPro" id="IPR005225">
    <property type="entry name" value="Small_GTP-bd"/>
</dbReference>
<accession>A0A9D4XAV4</accession>
<proteinExistence type="predicted"/>
<feature type="region of interest" description="Disordered" evidence="6">
    <location>
        <begin position="1"/>
        <end position="58"/>
    </location>
</feature>
<dbReference type="GO" id="GO:0046540">
    <property type="term" value="C:U4/U6 x U5 tri-snRNP complex"/>
    <property type="evidence" value="ECO:0007669"/>
    <property type="project" value="TreeGrafter"/>
</dbReference>
<evidence type="ECO:0000256" key="4">
    <source>
        <dbReference type="ARBA" id="ARBA00023187"/>
    </source>
</evidence>
<comment type="caution">
    <text evidence="8">The sequence shown here is derived from an EMBL/GenBank/DDBJ whole genome shotgun (WGS) entry which is preliminary data.</text>
</comment>
<dbReference type="GO" id="GO:0005829">
    <property type="term" value="C:cytosol"/>
    <property type="evidence" value="ECO:0007669"/>
    <property type="project" value="TreeGrafter"/>
</dbReference>
<dbReference type="SUPFAM" id="SSF52540">
    <property type="entry name" value="P-loop containing nucleoside triphosphate hydrolases"/>
    <property type="match status" value="1"/>
</dbReference>
<dbReference type="Gramene" id="Psat04G0118200-T1">
    <property type="protein sequence ID" value="KAI5416040.1"/>
    <property type="gene ID" value="KIW84_041182"/>
</dbReference>
<evidence type="ECO:0000256" key="6">
    <source>
        <dbReference type="SAM" id="MobiDB-lite"/>
    </source>
</evidence>
<dbReference type="PROSITE" id="PS51722">
    <property type="entry name" value="G_TR_2"/>
    <property type="match status" value="1"/>
</dbReference>
<dbReference type="GO" id="GO:0003924">
    <property type="term" value="F:GTPase activity"/>
    <property type="evidence" value="ECO:0007669"/>
    <property type="project" value="InterPro"/>
</dbReference>
<evidence type="ECO:0000256" key="3">
    <source>
        <dbReference type="ARBA" id="ARBA00022728"/>
    </source>
</evidence>
<evidence type="ECO:0000313" key="9">
    <source>
        <dbReference type="Proteomes" id="UP001058974"/>
    </source>
</evidence>
<dbReference type="EMBL" id="JAMSHJ010000004">
    <property type="protein sequence ID" value="KAI5416040.1"/>
    <property type="molecule type" value="Genomic_DNA"/>
</dbReference>
<dbReference type="Gene3D" id="2.40.30.10">
    <property type="entry name" value="Translation factors"/>
    <property type="match status" value="1"/>
</dbReference>
<sequence>MDDSLYDEFGNYIGPEIESDQDSDREEDDDRDEPEESDRAAESDGEGPSNGWLTTGASTDVDMLENQVVLAEDKKYYPTAEEVYGEDVETLVMDEDEQPLEQPIIKPVKNKKFEVGVKDSSTYVSSQFMLGLMSNPSLARNVALVGHLQHGKTVFMDMLVEQTHHMSTFDSQSEKHVRYTDTRVDEQERKISIKAVPMSLVLEDSNSKSYLCNIMDAPGHVNFSDEMTAALRLADGAVLVVDAGEGVMVNTERAIRHAIQERLPIVVVMNKVDRLITELKLPPKDAYHKLRHTLEVINNHISAASSVAGDVQVIDPVAGNVCFASGTAGWSFTLQSFAKLYGKLHGVPLEANKFASRLWGDYYYHPDTRTFKKKPPVGGGERSFVEFVLEPLYKIYSQVIGEHKKSVETTLAELGVTLSNAAYRLNVRPLLRLACSSVFGSASGFTDMLVQHIPSPRDAAVRKVDHIYTGPKDSSIYKAMTQCDSSGPLMVNITKLYPKSDCSVFDAFGRVYSGKIQTGQAVRVLGEGYSPDDEEDMTVKEVTKLWVYQARDRMPIAEALPGSWVLIEGPFCSIPCQW</sequence>
<dbReference type="InterPro" id="IPR004161">
    <property type="entry name" value="EFTu-like_2"/>
</dbReference>
<dbReference type="CDD" id="cd04167">
    <property type="entry name" value="Snu114p"/>
    <property type="match status" value="1"/>
</dbReference>
<comment type="subcellular location">
    <subcellularLocation>
        <location evidence="1">Nucleus</location>
    </subcellularLocation>
</comment>
<dbReference type="Pfam" id="PF03144">
    <property type="entry name" value="GTP_EFTU_D2"/>
    <property type="match status" value="1"/>
</dbReference>
<dbReference type="CDD" id="cd04090">
    <property type="entry name" value="EF2_II_snRNP"/>
    <property type="match status" value="1"/>
</dbReference>
<feature type="compositionally biased region" description="Acidic residues" evidence="6">
    <location>
        <begin position="17"/>
        <end position="36"/>
    </location>
</feature>
<organism evidence="8 9">
    <name type="scientific">Pisum sativum</name>
    <name type="common">Garden pea</name>
    <name type="synonym">Lathyrus oleraceus</name>
    <dbReference type="NCBI Taxonomy" id="3888"/>
    <lineage>
        <taxon>Eukaryota</taxon>
        <taxon>Viridiplantae</taxon>
        <taxon>Streptophyta</taxon>
        <taxon>Embryophyta</taxon>
        <taxon>Tracheophyta</taxon>
        <taxon>Spermatophyta</taxon>
        <taxon>Magnoliopsida</taxon>
        <taxon>eudicotyledons</taxon>
        <taxon>Gunneridae</taxon>
        <taxon>Pentapetalae</taxon>
        <taxon>rosids</taxon>
        <taxon>fabids</taxon>
        <taxon>Fabales</taxon>
        <taxon>Fabaceae</taxon>
        <taxon>Papilionoideae</taxon>
        <taxon>50 kb inversion clade</taxon>
        <taxon>NPAAA clade</taxon>
        <taxon>Hologalegina</taxon>
        <taxon>IRL clade</taxon>
        <taxon>Fabeae</taxon>
        <taxon>Lathyrus</taxon>
    </lineage>
</organism>
<dbReference type="Gene3D" id="3.40.50.300">
    <property type="entry name" value="P-loop containing nucleotide triphosphate hydrolases"/>
    <property type="match status" value="1"/>
</dbReference>
<dbReference type="InterPro" id="IPR044121">
    <property type="entry name" value="Snu114_GTP-bd"/>
</dbReference>
<keyword evidence="4" id="KW-0508">mRNA splicing</keyword>
<evidence type="ECO:0000256" key="2">
    <source>
        <dbReference type="ARBA" id="ARBA00022664"/>
    </source>
</evidence>
<dbReference type="FunFam" id="3.90.1430.10:FF:000001">
    <property type="entry name" value="116 kDa U5 small nuclear ribonucleoprotein component"/>
    <property type="match status" value="1"/>
</dbReference>
<dbReference type="PRINTS" id="PR00315">
    <property type="entry name" value="ELONGATNFCT"/>
</dbReference>
<dbReference type="Pfam" id="PF16004">
    <property type="entry name" value="EFTUD2"/>
    <property type="match status" value="1"/>
</dbReference>
<dbReference type="InterPro" id="IPR009000">
    <property type="entry name" value="Transl_B-barrel_sf"/>
</dbReference>
<dbReference type="FunFam" id="2.40.30.10:FF:000029">
    <property type="entry name" value="116 kDa U5 small nuclear ribonucleoprotein component"/>
    <property type="match status" value="1"/>
</dbReference>
<evidence type="ECO:0000313" key="8">
    <source>
        <dbReference type="EMBL" id="KAI5416040.1"/>
    </source>
</evidence>
<keyword evidence="9" id="KW-1185">Reference proteome</keyword>
<dbReference type="GO" id="GO:0000398">
    <property type="term" value="P:mRNA splicing, via spliceosome"/>
    <property type="evidence" value="ECO:0007669"/>
    <property type="project" value="TreeGrafter"/>
</dbReference>
<dbReference type="InterPro" id="IPR000795">
    <property type="entry name" value="T_Tr_GTP-bd_dom"/>
</dbReference>
<dbReference type="AlphaFoldDB" id="A0A9D4XAV4"/>
<dbReference type="PANTHER" id="PTHR42908:SF6">
    <property type="entry name" value="116 KDA U5 SMALL NUCLEAR RIBONUCLEOPROTEIN COMPONENT"/>
    <property type="match status" value="1"/>
</dbReference>
<dbReference type="GO" id="GO:0005525">
    <property type="term" value="F:GTP binding"/>
    <property type="evidence" value="ECO:0007669"/>
    <property type="project" value="InterPro"/>
</dbReference>
<dbReference type="GO" id="GO:0030623">
    <property type="term" value="F:U5 snRNA binding"/>
    <property type="evidence" value="ECO:0007669"/>
    <property type="project" value="TreeGrafter"/>
</dbReference>
<keyword evidence="2" id="KW-0507">mRNA processing</keyword>
<dbReference type="InterPro" id="IPR031950">
    <property type="entry name" value="EFTUD2_N"/>
</dbReference>
<evidence type="ECO:0000256" key="5">
    <source>
        <dbReference type="ARBA" id="ARBA00023242"/>
    </source>
</evidence>
<dbReference type="PANTHER" id="PTHR42908">
    <property type="entry name" value="TRANSLATION ELONGATION FACTOR-RELATED"/>
    <property type="match status" value="1"/>
</dbReference>
<dbReference type="Proteomes" id="UP001058974">
    <property type="component" value="Chromosome 4"/>
</dbReference>
<name>A0A9D4XAV4_PEA</name>
<evidence type="ECO:0000256" key="1">
    <source>
        <dbReference type="ARBA" id="ARBA00004123"/>
    </source>
</evidence>
<evidence type="ECO:0000259" key="7">
    <source>
        <dbReference type="PROSITE" id="PS51722"/>
    </source>
</evidence>
<dbReference type="SUPFAM" id="SSF50447">
    <property type="entry name" value="Translation proteins"/>
    <property type="match status" value="1"/>
</dbReference>
<keyword evidence="3" id="KW-0747">Spliceosome</keyword>